<dbReference type="EMBL" id="BAAAWD010000006">
    <property type="protein sequence ID" value="GAA2997322.1"/>
    <property type="molecule type" value="Genomic_DNA"/>
</dbReference>
<proteinExistence type="predicted"/>
<protein>
    <submittedName>
        <fullName evidence="2">Uncharacterized protein</fullName>
    </submittedName>
</protein>
<feature type="compositionally biased region" description="Gly residues" evidence="1">
    <location>
        <begin position="148"/>
        <end position="170"/>
    </location>
</feature>
<evidence type="ECO:0000313" key="3">
    <source>
        <dbReference type="Proteomes" id="UP001499930"/>
    </source>
</evidence>
<keyword evidence="3" id="KW-1185">Reference proteome</keyword>
<gene>
    <name evidence="2" type="ORF">GCM10017559_17350</name>
</gene>
<feature type="region of interest" description="Disordered" evidence="1">
    <location>
        <begin position="117"/>
        <end position="175"/>
    </location>
</feature>
<dbReference type="Proteomes" id="UP001499930">
    <property type="component" value="Unassembled WGS sequence"/>
</dbReference>
<reference evidence="2 3" key="1">
    <citation type="journal article" date="2019" name="Int. J. Syst. Evol. Microbiol.">
        <title>The Global Catalogue of Microorganisms (GCM) 10K type strain sequencing project: providing services to taxonomists for standard genome sequencing and annotation.</title>
        <authorList>
            <consortium name="The Broad Institute Genomics Platform"/>
            <consortium name="The Broad Institute Genome Sequencing Center for Infectious Disease"/>
            <person name="Wu L."/>
            <person name="Ma J."/>
        </authorList>
    </citation>
    <scope>NUCLEOTIDE SEQUENCE [LARGE SCALE GENOMIC DNA]</scope>
    <source>
        <strain evidence="2 3">JCM 3106</strain>
    </source>
</reference>
<dbReference type="RefSeq" id="WP_344890835.1">
    <property type="nucleotide sequence ID" value="NZ_BAAAWD010000006.1"/>
</dbReference>
<evidence type="ECO:0000313" key="2">
    <source>
        <dbReference type="EMBL" id="GAA2997322.1"/>
    </source>
</evidence>
<comment type="caution">
    <text evidence="2">The sequence shown here is derived from an EMBL/GenBank/DDBJ whole genome shotgun (WGS) entry which is preliminary data.</text>
</comment>
<sequence length="388" mass="41708">MTGSRVVTGAPAAGVLGLRVGETVEVLGEAEIMATLDERGELDGLPFMPEMLAWCGRRLTVHKVAHKLCDTIGGSGMRRMERAVHLTGARCDGAAHGGCQTACQFYWKEAWLRRVSPDDPVSSTGPVSFTGPVSPNGSGLPGDPGDTGDSGGPAGSGGPGGLGGDGGPGPGRDLAAGRALLPILQAATRKEPGPDGEERFSCQATELLRAAPTCLPLKDVGQYVADVRTGNVGVPWMLRSLLVGLFNRYQQAAKRFLPRWLWIRGGMRWGFVRGEAGAKTPTRTLDLRPGELVRVRSKAEILKTLNGDLLNRGMGFEEEMSRYCGHVARVSARVERCLDEKTGRMLRMKNPCIVLEGVVCAGAYNVSCPREFVPFWREIWLERVEELG</sequence>
<accession>A0ABN3XU90</accession>
<organism evidence="2 3">
    <name type="scientific">Streptosporangium longisporum</name>
    <dbReference type="NCBI Taxonomy" id="46187"/>
    <lineage>
        <taxon>Bacteria</taxon>
        <taxon>Bacillati</taxon>
        <taxon>Actinomycetota</taxon>
        <taxon>Actinomycetes</taxon>
        <taxon>Streptosporangiales</taxon>
        <taxon>Streptosporangiaceae</taxon>
        <taxon>Streptosporangium</taxon>
    </lineage>
</organism>
<evidence type="ECO:0000256" key="1">
    <source>
        <dbReference type="SAM" id="MobiDB-lite"/>
    </source>
</evidence>
<name>A0ABN3XU90_9ACTN</name>
<feature type="compositionally biased region" description="Polar residues" evidence="1">
    <location>
        <begin position="121"/>
        <end position="136"/>
    </location>
</feature>